<reference evidence="1 2" key="1">
    <citation type="journal article" date="2018" name="Sci. Rep.">
        <title>Rhizobium tumorigenes sp. nov., a novel plant tumorigenic bacterium isolated from cane gall tumors on thornless blackberry.</title>
        <authorList>
            <person name="Kuzmanovi N."/>
            <person name="Smalla K."/>
            <person name="Gronow S."/>
            <person name="PuBawska J."/>
        </authorList>
    </citation>
    <scope>NUCLEOTIDE SEQUENCE [LARGE SCALE GENOMIC DNA]</scope>
    <source>
        <strain evidence="1 2">CCBAU 85046</strain>
    </source>
</reference>
<evidence type="ECO:0000313" key="1">
    <source>
        <dbReference type="EMBL" id="PZM10779.1"/>
    </source>
</evidence>
<dbReference type="Pfam" id="PF07310">
    <property type="entry name" value="PAS_5"/>
    <property type="match status" value="1"/>
</dbReference>
<evidence type="ECO:0000313" key="2">
    <source>
        <dbReference type="Proteomes" id="UP000248925"/>
    </source>
</evidence>
<dbReference type="InterPro" id="IPR009922">
    <property type="entry name" value="DUF1457"/>
</dbReference>
<comment type="caution">
    <text evidence="1">The sequence shown here is derived from an EMBL/GenBank/DDBJ whole genome shotgun (WGS) entry which is preliminary data.</text>
</comment>
<name>A0A2W4CC05_9HYPH</name>
<dbReference type="Proteomes" id="UP000248925">
    <property type="component" value="Unassembled WGS sequence"/>
</dbReference>
<dbReference type="EMBL" id="PCDP01000045">
    <property type="protein sequence ID" value="PZM10779.1"/>
    <property type="molecule type" value="Genomic_DNA"/>
</dbReference>
<protein>
    <submittedName>
        <fullName evidence="1">PAS domain-containing protein</fullName>
    </submittedName>
</protein>
<proteinExistence type="predicted"/>
<dbReference type="AlphaFoldDB" id="A0A2W4CC05"/>
<keyword evidence="2" id="KW-1185">Reference proteome</keyword>
<dbReference type="RefSeq" id="WP_111162445.1">
    <property type="nucleotide sequence ID" value="NZ_PCDP01000045.1"/>
</dbReference>
<sequence>MCQKASIEILNYWDRIRGQFDAPLRAQIDPASVRHILPHLFILEEMPSGTSRFRLAGTAICNLFGRELRERSFASLWAGDQSDDPVRIARSVMAHAVPALMNATGYTVSGRQLAVELAMMPIRSSSETCDRLLGCLTPVANSTSLGAEPVEFLSLDRSRMLTDRSTLQTEEPEEQQASNALLVSTGSDFGGTMRRMLHLKIFEGGRT</sequence>
<gene>
    <name evidence="1" type="ORF">CPY51_22345</name>
</gene>
<accession>A0A2W4CC05</accession>
<organism evidence="1 2">
    <name type="scientific">Rhizobium tubonense</name>
    <dbReference type="NCBI Taxonomy" id="484088"/>
    <lineage>
        <taxon>Bacteria</taxon>
        <taxon>Pseudomonadati</taxon>
        <taxon>Pseudomonadota</taxon>
        <taxon>Alphaproteobacteria</taxon>
        <taxon>Hyphomicrobiales</taxon>
        <taxon>Rhizobiaceae</taxon>
        <taxon>Rhizobium/Agrobacterium group</taxon>
        <taxon>Rhizobium</taxon>
    </lineage>
</organism>
<dbReference type="OrthoDB" id="8480244at2"/>
<dbReference type="PIRSF" id="PIRSF031878">
    <property type="entry name" value="UCP031878"/>
    <property type="match status" value="1"/>
</dbReference>